<dbReference type="RefSeq" id="WP_069664739.1">
    <property type="nucleotide sequence ID" value="NZ_JBHUJJ010000001.1"/>
</dbReference>
<dbReference type="SUPFAM" id="SSF47789">
    <property type="entry name" value="C-terminal domain of RNA polymerase alpha subunit"/>
    <property type="match status" value="1"/>
</dbReference>
<evidence type="ECO:0000313" key="1">
    <source>
        <dbReference type="EMBL" id="OEG09985.1"/>
    </source>
</evidence>
<dbReference type="SUPFAM" id="SSF54427">
    <property type="entry name" value="NTF2-like"/>
    <property type="match status" value="1"/>
</dbReference>
<dbReference type="Gene3D" id="1.10.150.20">
    <property type="entry name" value="5' to 3' exonuclease, C-terminal subdomain"/>
    <property type="match status" value="1"/>
</dbReference>
<reference evidence="2" key="1">
    <citation type="submission" date="2016-09" db="EMBL/GenBank/DDBJ databases">
        <authorList>
            <person name="Gulvik C.A."/>
        </authorList>
    </citation>
    <scope>NUCLEOTIDE SEQUENCE [LARGE SCALE GENOMIC DNA]</scope>
    <source>
        <strain evidence="2">LMG 8895</strain>
    </source>
</reference>
<dbReference type="InterPro" id="IPR032710">
    <property type="entry name" value="NTF2-like_dom_sf"/>
</dbReference>
<dbReference type="EMBL" id="MIJY01000044">
    <property type="protein sequence ID" value="OEG09985.1"/>
    <property type="molecule type" value="Genomic_DNA"/>
</dbReference>
<keyword evidence="1" id="KW-0238">DNA-binding</keyword>
<dbReference type="OrthoDB" id="7950977at2"/>
<evidence type="ECO:0000313" key="2">
    <source>
        <dbReference type="Proteomes" id="UP000095094"/>
    </source>
</evidence>
<organism evidence="1 2">
    <name type="scientific">Enterococcus termitis</name>
    <dbReference type="NCBI Taxonomy" id="332950"/>
    <lineage>
        <taxon>Bacteria</taxon>
        <taxon>Bacillati</taxon>
        <taxon>Bacillota</taxon>
        <taxon>Bacilli</taxon>
        <taxon>Lactobacillales</taxon>
        <taxon>Enterococcaceae</taxon>
        <taxon>Enterococcus</taxon>
    </lineage>
</organism>
<gene>
    <name evidence="1" type="ORF">BCR25_10280</name>
</gene>
<dbReference type="AlphaFoldDB" id="A0A1E5GBL5"/>
<accession>A0A1E5GBL5</accession>
<protein>
    <submittedName>
        <fullName evidence="1">DNA-binding protein</fullName>
    </submittedName>
</protein>
<dbReference type="Gene3D" id="3.10.450.50">
    <property type="match status" value="1"/>
</dbReference>
<dbReference type="GO" id="GO:0003677">
    <property type="term" value="F:DNA binding"/>
    <property type="evidence" value="ECO:0007669"/>
    <property type="project" value="UniProtKB-KW"/>
</dbReference>
<comment type="caution">
    <text evidence="1">The sequence shown here is derived from an EMBL/GenBank/DDBJ whole genome shotgun (WGS) entry which is preliminary data.</text>
</comment>
<name>A0A1E5GBL5_9ENTE</name>
<dbReference type="Proteomes" id="UP000095094">
    <property type="component" value="Unassembled WGS sequence"/>
</dbReference>
<keyword evidence="2" id="KW-1185">Reference proteome</keyword>
<proteinExistence type="predicted"/>
<sequence length="198" mass="21406">MTILPKIGKPATNALHTIGVNSLEQVSAFDQATLLKIHGIGPKAIAILEEALAEHNLAFKETSINPTQAATNFAVLCALNCDNAPKRRLIRDYLIAAAASDQQTLRKVLAPNVCFISPGNLTLDGIERFIDYIKQERVEISTLDIQSIVTHGKEGAAHGSITTKKGAKHYFATMLLFSGNQKEAPIKQVTSFVISSLL</sequence>